<evidence type="ECO:0000256" key="2">
    <source>
        <dbReference type="SAM" id="MobiDB-lite"/>
    </source>
</evidence>
<feature type="domain" description="Chromo" evidence="3">
    <location>
        <begin position="27"/>
        <end position="64"/>
    </location>
</feature>
<protein>
    <recommendedName>
        <fullName evidence="3">Chromo domain-containing protein</fullName>
    </recommendedName>
</protein>
<dbReference type="CDD" id="cd18966">
    <property type="entry name" value="chromodomain"/>
    <property type="match status" value="1"/>
</dbReference>
<comment type="caution">
    <text evidence="4">The sequence shown here is derived from an EMBL/GenBank/DDBJ whole genome shotgun (WGS) entry which is preliminary data.</text>
</comment>
<proteinExistence type="predicted"/>
<feature type="compositionally biased region" description="Polar residues" evidence="2">
    <location>
        <begin position="358"/>
        <end position="369"/>
    </location>
</feature>
<dbReference type="Gene3D" id="2.40.50.40">
    <property type="match status" value="1"/>
</dbReference>
<feature type="region of interest" description="Disordered" evidence="2">
    <location>
        <begin position="138"/>
        <end position="260"/>
    </location>
</feature>
<dbReference type="SMART" id="SM00298">
    <property type="entry name" value="CHROMO"/>
    <property type="match status" value="1"/>
</dbReference>
<keyword evidence="5" id="KW-1185">Reference proteome</keyword>
<feature type="compositionally biased region" description="Low complexity" evidence="2">
    <location>
        <begin position="230"/>
        <end position="247"/>
    </location>
</feature>
<dbReference type="SUPFAM" id="SSF54160">
    <property type="entry name" value="Chromo domain-like"/>
    <property type="match status" value="1"/>
</dbReference>
<dbReference type="GO" id="GO:0006338">
    <property type="term" value="P:chromatin remodeling"/>
    <property type="evidence" value="ECO:0007669"/>
    <property type="project" value="UniProtKB-ARBA"/>
</dbReference>
<gene>
    <name evidence="4" type="ORF">E4U43_005546</name>
</gene>
<feature type="compositionally biased region" description="Low complexity" evidence="2">
    <location>
        <begin position="11"/>
        <end position="25"/>
    </location>
</feature>
<dbReference type="EMBL" id="SRPW01000367">
    <property type="protein sequence ID" value="KAG6015255.1"/>
    <property type="molecule type" value="Genomic_DNA"/>
</dbReference>
<dbReference type="AlphaFoldDB" id="A0A9P7NGJ3"/>
<organism evidence="4 5">
    <name type="scientific">Claviceps pusilla</name>
    <dbReference type="NCBI Taxonomy" id="123648"/>
    <lineage>
        <taxon>Eukaryota</taxon>
        <taxon>Fungi</taxon>
        <taxon>Dikarya</taxon>
        <taxon>Ascomycota</taxon>
        <taxon>Pezizomycotina</taxon>
        <taxon>Sordariomycetes</taxon>
        <taxon>Hypocreomycetidae</taxon>
        <taxon>Hypocreales</taxon>
        <taxon>Clavicipitaceae</taxon>
        <taxon>Claviceps</taxon>
    </lineage>
</organism>
<dbReference type="InterPro" id="IPR016197">
    <property type="entry name" value="Chromo-like_dom_sf"/>
</dbReference>
<dbReference type="InterPro" id="IPR000953">
    <property type="entry name" value="Chromo/chromo_shadow_dom"/>
</dbReference>
<evidence type="ECO:0000256" key="1">
    <source>
        <dbReference type="ARBA" id="ARBA00011353"/>
    </source>
</evidence>
<feature type="compositionally biased region" description="Acidic residues" evidence="2">
    <location>
        <begin position="1"/>
        <end position="10"/>
    </location>
</feature>
<dbReference type="Pfam" id="PF00385">
    <property type="entry name" value="Chromo"/>
    <property type="match status" value="1"/>
</dbReference>
<reference evidence="4" key="1">
    <citation type="journal article" date="2020" name="bioRxiv">
        <title>Whole genome comparisons of ergot fungi reveals the divergence and evolution of species within the genus Claviceps are the result of varying mechanisms driving genome evolution and host range expansion.</title>
        <authorList>
            <person name="Wyka S.A."/>
            <person name="Mondo S.J."/>
            <person name="Liu M."/>
            <person name="Dettman J."/>
            <person name="Nalam V."/>
            <person name="Broders K.D."/>
        </authorList>
    </citation>
    <scope>NUCLEOTIDE SEQUENCE</scope>
    <source>
        <strain evidence="4">CCC 602</strain>
    </source>
</reference>
<feature type="region of interest" description="Disordered" evidence="2">
    <location>
        <begin position="1151"/>
        <end position="1174"/>
    </location>
</feature>
<feature type="region of interest" description="Disordered" evidence="2">
    <location>
        <begin position="358"/>
        <end position="432"/>
    </location>
</feature>
<evidence type="ECO:0000313" key="4">
    <source>
        <dbReference type="EMBL" id="KAG6015255.1"/>
    </source>
</evidence>
<dbReference type="OrthoDB" id="436852at2759"/>
<dbReference type="Proteomes" id="UP000748025">
    <property type="component" value="Unassembled WGS sequence"/>
</dbReference>
<evidence type="ECO:0000259" key="3">
    <source>
        <dbReference type="PROSITE" id="PS50013"/>
    </source>
</evidence>
<feature type="region of interest" description="Disordered" evidence="2">
    <location>
        <begin position="1"/>
        <end position="25"/>
    </location>
</feature>
<name>A0A9P7NGJ3_9HYPO</name>
<feature type="compositionally biased region" description="Polar residues" evidence="2">
    <location>
        <begin position="211"/>
        <end position="224"/>
    </location>
</feature>
<accession>A0A9P7NGJ3</accession>
<dbReference type="PROSITE" id="PS50013">
    <property type="entry name" value="CHROMO_2"/>
    <property type="match status" value="1"/>
</dbReference>
<sequence>MTDDSTDDSDSFTVSSSSEDLQSQDEWSVTKILAEAKVAGVQKYLIEWSDFPLCDATWEPAEHLSHELLTEWRASVEETGRTTVPGFKISDWRKAVNADIRAKYAKYEARNKKRALLGLKQKILPCNLQDWLDSVEGPSEDEDYDRHTKKNKTLSNQKTTREGESGNTGLAGTRPSKHSFIRRQQEPQASGLAKKFKGSGGGISSSSSSSLPKRTTSLAVNPISSKEAGNKTTTSPSNTSKTPRSSNGAVVQPGKGQAFANNKTRTVARRSTLNVFVGGKERKRRRNLLDAVSSPTGPPKFFNYRKRWQIEKAQRDREGIRPPTQLPASLPLMPIRASRGLDADSVLLDDGRHDKILEQSSRSHLSESGCSKRKQVRWADDLDDEPPSPADSLESLFVSDGEEAPEGPKTKPSSPSSQGGKVVASPCPSSADENISPCLSVAESTIKMCQFGPNLEASVKLRFSGWTTDNKSAWSLHLRNQSPLRFSHMCTMKDLMSQTDYAKLEEITVCRGTIDADDESRAFLELLAKRLQLGQLAFMCLVNDKSSIALAIHAAETPLAGNPFNIDSHSRAELTRLQYFIFLPDPPVSELMLAPLPRTARQESELDVFHFFLGNTFERHFRNNITEGTTQNFFLVFPSSAYQEAAMVSQWLRESDSSCTIKTSLVPGQWAEFASLDRGNVIFHEDAVWVIRSMPQIGAMLHSQVVKMYFWSISRSSLHSKANKLTPGPANYRLRQILRSGTVFLVTPSFLISQPEQAYNFVKFFWKSYTSHSPIFRFGKLAVASDISCWLAELAVEKAQSWSRFREPGTSETNRDNACEALFKCFKLLRNLIDDIEDGEESPFIYAPDVLDGNDEQSLVNWFGAWTVSHNQQFRKFYVLGSSHQSVARLSRKLQPVQFVPTTKHDDACHMTLNDDRTGPLQPPDVLMKIREALADIERRYKPPPFNPLVLYKYPVVKEDADMTCQGIEPHGGSDDFARWFSFFAEPFFGNIYHIRTKFRLPNFKNTFVGLFYTKNHNLPSNVGTDAQLMMWSPWIAIYRPSDLAYRPWDSMDLFIWDPNLMTRVTDPEEPYEDDLLSSQRQLVRFIRQKTRDRDDALPLRRIWLGPVDDHHRDYHGREDVVDCALRWLDDLPSLFKQNLPIASNSLTGRGWRHVNPGPRPAPEPMDLDSSSSGSLPLRAILPPPGAVMNSQGAPYGNYFRDAILGHRGPGPIPFTFQPTLKWYMPQFEMGLGYQHIVVSPWQPIFERYGIHDPERDGTGQKTG</sequence>
<feature type="region of interest" description="Disordered" evidence="2">
    <location>
        <begin position="313"/>
        <end position="332"/>
    </location>
</feature>
<evidence type="ECO:0000313" key="5">
    <source>
        <dbReference type="Proteomes" id="UP000748025"/>
    </source>
</evidence>
<dbReference type="InterPro" id="IPR023780">
    <property type="entry name" value="Chromo_domain"/>
</dbReference>
<comment type="subunit">
    <text evidence="1">Component of the NuA4 histone acetyltransferase complex.</text>
</comment>